<evidence type="ECO:0000313" key="40">
    <source>
        <dbReference type="Ensembl" id="ENSLACP00000014452.1"/>
    </source>
</evidence>
<dbReference type="PANTHER" id="PTHR45847">
    <property type="entry name" value="FATTY ACID AMIDE HYDROLASE"/>
    <property type="match status" value="1"/>
</dbReference>
<comment type="catalytic activity">
    <reaction evidence="30">
        <text>N-(5Z,8Z,11Z,14Z)-eicosatetraenoyl-glycine + H2O = (5Z,8Z,11Z,14Z)-eicosatetraenoate + glycine</text>
        <dbReference type="Rhea" id="RHEA:64108"/>
        <dbReference type="ChEBI" id="CHEBI:15377"/>
        <dbReference type="ChEBI" id="CHEBI:32395"/>
        <dbReference type="ChEBI" id="CHEBI:57305"/>
        <dbReference type="ChEBI" id="CHEBI:59002"/>
    </reaction>
    <physiologicalReaction direction="left-to-right" evidence="30">
        <dbReference type="Rhea" id="RHEA:64109"/>
    </physiologicalReaction>
</comment>
<dbReference type="Gene3D" id="3.90.1300.10">
    <property type="entry name" value="Amidase signature (AS) domain"/>
    <property type="match status" value="1"/>
</dbReference>
<accession>H3AXT1</accession>
<gene>
    <name evidence="40" type="primary">LOC102366776</name>
</gene>
<evidence type="ECO:0000256" key="11">
    <source>
        <dbReference type="ARBA" id="ARBA00048606"/>
    </source>
</evidence>
<dbReference type="EMBL" id="AFYH01048574">
    <property type="status" value="NOT_ANNOTATED_CDS"/>
    <property type="molecule type" value="Genomic_DNA"/>
</dbReference>
<dbReference type="InterPro" id="IPR023631">
    <property type="entry name" value="Amidase_dom"/>
</dbReference>
<sequence length="576" mass="65048">ALKENWQPVLLLVPYSVGAAALAYVWQKRKEVRTWIKVAQENRERAFREMERAVEQFKKQNPGLTSESVLSLSFKDLHKNLQDGQLSPEHVLYTYIEKALEVTNQVNCVVDYLQECEQQLQEMKRNPRKGLLYGIPVSIKENIDYKGHYTSLGFARFLDKKASEDSVVVKVLKKQGAIPFVKTNLSQSMLSYDCSNPIYKQTKNPWNPKKTPGGSSGGEGALIGGEGSVLGFGTDLAGSIRMPSSFCGICGLKPTEHRISKHLVRTTTPGQKSLASMLGPMARDVDSLALCMKAVLCQDMFDLDPNVPPLPFNDEVYNSKKKLRIGYYDRDGFWLPHPSMRRAVMETKKLLEAAGHTLVQFPLPDVEDAIYSMIRKGVFADGCAVLREKFEWDVIDPNLTEMVALCRTPVLIRKVMAFFLKFWDKNTARSIVMSCGIRSVKDLWSLHVKIENFQKEFVNQMRKLEIDVILCPALGPALTIGYPQKASDAISYTVLYNHLNFPAGVVPVSKVTEEDEKQLSLQTPQTRLEKIFYEGVKGGVGLPIAVQCVALPWQEELCLRFMKEVETLTRNLRYYS</sequence>
<comment type="catalytic activity">
    <reaction evidence="27">
        <text>(6Z)-octadecenamide + H2O = (6Z)-octadecenoate + NH4(+)</text>
        <dbReference type="Rhea" id="RHEA:63008"/>
        <dbReference type="ChEBI" id="CHEBI:15377"/>
        <dbReference type="ChEBI" id="CHEBI:28938"/>
        <dbReference type="ChEBI" id="CHEBI:32375"/>
        <dbReference type="ChEBI" id="CHEBI:146168"/>
    </reaction>
    <physiologicalReaction direction="left-to-right" evidence="27">
        <dbReference type="Rhea" id="RHEA:63009"/>
    </physiologicalReaction>
</comment>
<keyword evidence="7" id="KW-0443">Lipid metabolism</keyword>
<evidence type="ECO:0000256" key="35">
    <source>
        <dbReference type="ARBA" id="ARBA00077111"/>
    </source>
</evidence>
<dbReference type="PIRSF" id="PIRSF001221">
    <property type="entry name" value="Amidase_fungi"/>
    <property type="match status" value="1"/>
</dbReference>
<evidence type="ECO:0000256" key="12">
    <source>
        <dbReference type="ARBA" id="ARBA00050294"/>
    </source>
</evidence>
<evidence type="ECO:0000256" key="19">
    <source>
        <dbReference type="ARBA" id="ARBA00051346"/>
    </source>
</evidence>
<comment type="catalytic activity">
    <reaction evidence="28">
        <text>N-(15Z-tetracosenoyl)-taurine + H2O = (15Z)-tetracosenoate + taurine</text>
        <dbReference type="Rhea" id="RHEA:63160"/>
        <dbReference type="ChEBI" id="CHEBI:15377"/>
        <dbReference type="ChEBI" id="CHEBI:32392"/>
        <dbReference type="ChEBI" id="CHEBI:146198"/>
        <dbReference type="ChEBI" id="CHEBI:507393"/>
    </reaction>
    <physiologicalReaction direction="left-to-right" evidence="28">
        <dbReference type="Rhea" id="RHEA:63161"/>
    </physiologicalReaction>
</comment>
<dbReference type="GO" id="GO:0004040">
    <property type="term" value="F:amidase activity"/>
    <property type="evidence" value="ECO:0007669"/>
    <property type="project" value="TreeGrafter"/>
</dbReference>
<dbReference type="PANTHER" id="PTHR45847:SF6">
    <property type="entry name" value="FATTY ACID AMIDE HYDROLASE"/>
    <property type="match status" value="1"/>
</dbReference>
<dbReference type="GO" id="GO:0017064">
    <property type="term" value="F:fatty acid amide hydrolase activity"/>
    <property type="evidence" value="ECO:0007669"/>
    <property type="project" value="UniProtKB-EC"/>
</dbReference>
<keyword evidence="41" id="KW-1185">Reference proteome</keyword>
<organism evidence="40 41">
    <name type="scientific">Latimeria chalumnae</name>
    <name type="common">Coelacanth</name>
    <dbReference type="NCBI Taxonomy" id="7897"/>
    <lineage>
        <taxon>Eukaryota</taxon>
        <taxon>Metazoa</taxon>
        <taxon>Chordata</taxon>
        <taxon>Craniata</taxon>
        <taxon>Vertebrata</taxon>
        <taxon>Euteleostomi</taxon>
        <taxon>Coelacanthiformes</taxon>
        <taxon>Coelacanthidae</taxon>
        <taxon>Latimeria</taxon>
    </lineage>
</organism>
<comment type="catalytic activity">
    <reaction evidence="11">
        <text>N-(5Z,8Z,11Z,14Z-eicosatetraenoyl)-ethanolamine + H2O = ethanolamine + (5Z,8Z,11Z,14Z)-eicosatetraenoate</text>
        <dbReference type="Rhea" id="RHEA:26136"/>
        <dbReference type="ChEBI" id="CHEBI:2700"/>
        <dbReference type="ChEBI" id="CHEBI:15377"/>
        <dbReference type="ChEBI" id="CHEBI:32395"/>
        <dbReference type="ChEBI" id="CHEBI:57603"/>
        <dbReference type="EC" id="3.5.1.99"/>
    </reaction>
    <physiologicalReaction direction="left-to-right" evidence="11">
        <dbReference type="Rhea" id="RHEA:26137"/>
    </physiologicalReaction>
</comment>
<proteinExistence type="inferred from homology"/>
<evidence type="ECO:0000256" key="16">
    <source>
        <dbReference type="ARBA" id="ARBA00050992"/>
    </source>
</evidence>
<dbReference type="InterPro" id="IPR020556">
    <property type="entry name" value="Amidase_CS"/>
</dbReference>
<comment type="catalytic activity">
    <reaction evidence="22">
        <text>N-docosanoyl-taurine + H2O = docosanoate + taurine</text>
        <dbReference type="Rhea" id="RHEA:63156"/>
        <dbReference type="ChEBI" id="CHEBI:15377"/>
        <dbReference type="ChEBI" id="CHEBI:23858"/>
        <dbReference type="ChEBI" id="CHEBI:146196"/>
        <dbReference type="ChEBI" id="CHEBI:507393"/>
    </reaction>
    <physiologicalReaction direction="left-to-right" evidence="22">
        <dbReference type="Rhea" id="RHEA:63157"/>
    </physiologicalReaction>
</comment>
<feature type="active site" description="Charge relay system" evidence="38">
    <location>
        <position position="215"/>
    </location>
</feature>
<comment type="catalytic activity">
    <reaction evidence="16">
        <text>N-(15Z-tetracosenoyl)-ethanolamine + H2O = (15Z)-tetracosenoate + ethanolamine</text>
        <dbReference type="Rhea" id="RHEA:63144"/>
        <dbReference type="ChEBI" id="CHEBI:15377"/>
        <dbReference type="ChEBI" id="CHEBI:32392"/>
        <dbReference type="ChEBI" id="CHEBI:57603"/>
        <dbReference type="ChEBI" id="CHEBI:146187"/>
    </reaction>
    <physiologicalReaction direction="left-to-right" evidence="16">
        <dbReference type="Rhea" id="RHEA:63145"/>
    </physiologicalReaction>
</comment>
<evidence type="ECO:0000256" key="7">
    <source>
        <dbReference type="ARBA" id="ARBA00023098"/>
    </source>
</evidence>
<evidence type="ECO:0000313" key="41">
    <source>
        <dbReference type="Proteomes" id="UP000008672"/>
    </source>
</evidence>
<evidence type="ECO:0000256" key="9">
    <source>
        <dbReference type="ARBA" id="ARBA00047476"/>
    </source>
</evidence>
<evidence type="ECO:0000256" key="31">
    <source>
        <dbReference type="ARBA" id="ARBA00052818"/>
    </source>
</evidence>
<comment type="catalytic activity">
    <reaction evidence="13">
        <text>(11Z,14Z)-eicosadienamide + H2O = (11Z,14Z)-eicosadienoate + NH4(+)</text>
        <dbReference type="Rhea" id="RHEA:63004"/>
        <dbReference type="ChEBI" id="CHEBI:15377"/>
        <dbReference type="ChEBI" id="CHEBI:28938"/>
        <dbReference type="ChEBI" id="CHEBI:77220"/>
        <dbReference type="ChEBI" id="CHEBI:146165"/>
    </reaction>
    <physiologicalReaction direction="left-to-right" evidence="13">
        <dbReference type="Rhea" id="RHEA:63005"/>
    </physiologicalReaction>
</comment>
<evidence type="ECO:0000256" key="27">
    <source>
        <dbReference type="ARBA" id="ARBA00052512"/>
    </source>
</evidence>
<comment type="catalytic activity">
    <reaction evidence="31">
        <text>(11Z,14Z,17Z)-eicosatrienamide + H2O = (11Z,14Z,17Z)-eicosatrienoate + NH4(+)</text>
        <dbReference type="Rhea" id="RHEA:63000"/>
        <dbReference type="ChEBI" id="CHEBI:15377"/>
        <dbReference type="ChEBI" id="CHEBI:28938"/>
        <dbReference type="ChEBI" id="CHEBI:77223"/>
        <dbReference type="ChEBI" id="CHEBI:146164"/>
    </reaction>
    <physiologicalReaction direction="left-to-right" evidence="31">
        <dbReference type="Rhea" id="RHEA:63001"/>
    </physiologicalReaction>
</comment>
<evidence type="ECO:0000259" key="39">
    <source>
        <dbReference type="Pfam" id="PF01425"/>
    </source>
</evidence>
<comment type="catalytic activity">
    <reaction evidence="12">
        <text>N-(5Z,8Z,11Z,14Z-eicosatetraenoyl)-L-serine + H2O = (5Z,8Z,11Z,14Z)-eicosatetraenoate + L-serine</text>
        <dbReference type="Rhea" id="RHEA:64116"/>
        <dbReference type="ChEBI" id="CHEBI:15377"/>
        <dbReference type="ChEBI" id="CHEBI:32395"/>
        <dbReference type="ChEBI" id="CHEBI:33384"/>
        <dbReference type="ChEBI" id="CHEBI:149697"/>
    </reaction>
    <physiologicalReaction direction="left-to-right" evidence="12">
        <dbReference type="Rhea" id="RHEA:64117"/>
    </physiologicalReaction>
</comment>
<comment type="catalytic activity">
    <reaction evidence="15">
        <text>tetradecamide + H2O = tetradecanoate + NH4(+)</text>
        <dbReference type="Rhea" id="RHEA:62992"/>
        <dbReference type="ChEBI" id="CHEBI:15377"/>
        <dbReference type="ChEBI" id="CHEBI:28938"/>
        <dbReference type="ChEBI" id="CHEBI:30807"/>
        <dbReference type="ChEBI" id="CHEBI:137125"/>
    </reaction>
    <physiologicalReaction direction="left-to-right" evidence="15">
        <dbReference type="Rhea" id="RHEA:62993"/>
    </physiologicalReaction>
</comment>
<dbReference type="EMBL" id="AFYH01048570">
    <property type="status" value="NOT_ANNOTATED_CDS"/>
    <property type="molecule type" value="Genomic_DNA"/>
</dbReference>
<evidence type="ECO:0000256" key="17">
    <source>
        <dbReference type="ARBA" id="ARBA00051200"/>
    </source>
</evidence>
<comment type="catalytic activity">
    <reaction evidence="10">
        <text>N-(9Z-octadecenoyl) ethanolamine + H2O = ethanolamine + (9Z)-octadecenoate</text>
        <dbReference type="Rhea" id="RHEA:45060"/>
        <dbReference type="ChEBI" id="CHEBI:15377"/>
        <dbReference type="ChEBI" id="CHEBI:30823"/>
        <dbReference type="ChEBI" id="CHEBI:57603"/>
        <dbReference type="ChEBI" id="CHEBI:71466"/>
    </reaction>
    <physiologicalReaction direction="left-to-right" evidence="10">
        <dbReference type="Rhea" id="RHEA:45061"/>
    </physiologicalReaction>
</comment>
<dbReference type="EMBL" id="AFYH01048571">
    <property type="status" value="NOT_ANNOTATED_CDS"/>
    <property type="molecule type" value="Genomic_DNA"/>
</dbReference>
<comment type="catalytic activity">
    <reaction evidence="8">
        <text>(9Z)-octadecenoate + glycine = N-(9Z-octadecenoyl)glycine + H2O</text>
        <dbReference type="Rhea" id="RHEA:51316"/>
        <dbReference type="ChEBI" id="CHEBI:15377"/>
        <dbReference type="ChEBI" id="CHEBI:30823"/>
        <dbReference type="ChEBI" id="CHEBI:57305"/>
        <dbReference type="ChEBI" id="CHEBI:133992"/>
    </reaction>
    <physiologicalReaction direction="right-to-left" evidence="8">
        <dbReference type="Rhea" id="RHEA:51318"/>
    </physiologicalReaction>
</comment>
<reference evidence="40" key="2">
    <citation type="submission" date="2025-08" db="UniProtKB">
        <authorList>
            <consortium name="Ensembl"/>
        </authorList>
    </citation>
    <scope>IDENTIFICATION</scope>
</reference>
<comment type="catalytic activity">
    <reaction evidence="20">
        <text>N-octadecanoyl ethanolamine + H2O = octadecanoate + ethanolamine</text>
        <dbReference type="Rhea" id="RHEA:63124"/>
        <dbReference type="ChEBI" id="CHEBI:15377"/>
        <dbReference type="ChEBI" id="CHEBI:25629"/>
        <dbReference type="ChEBI" id="CHEBI:57603"/>
        <dbReference type="ChEBI" id="CHEBI:85299"/>
    </reaction>
    <physiologicalReaction direction="left-to-right" evidence="20">
        <dbReference type="Rhea" id="RHEA:63125"/>
    </physiologicalReaction>
</comment>
<comment type="catalytic activity">
    <reaction evidence="14">
        <text>1-O-methyl-(5Z,8Z,11Z,14Z)-eicosatetraenoate + H2O = methanol + (5Z,8Z,11Z,14Z)-eicosatetraenoate + H(+)</text>
        <dbReference type="Rhea" id="RHEA:63052"/>
        <dbReference type="ChEBI" id="CHEBI:15377"/>
        <dbReference type="ChEBI" id="CHEBI:15378"/>
        <dbReference type="ChEBI" id="CHEBI:17790"/>
        <dbReference type="ChEBI" id="CHEBI:32395"/>
        <dbReference type="ChEBI" id="CHEBI:78033"/>
    </reaction>
    <physiologicalReaction direction="left-to-right" evidence="14">
        <dbReference type="Rhea" id="RHEA:63053"/>
    </physiologicalReaction>
</comment>
<evidence type="ECO:0000256" key="6">
    <source>
        <dbReference type="ARBA" id="ARBA00022963"/>
    </source>
</evidence>
<dbReference type="EMBL" id="AFYH01048569">
    <property type="status" value="NOT_ANNOTATED_CDS"/>
    <property type="molecule type" value="Genomic_DNA"/>
</dbReference>
<evidence type="ECO:0000256" key="24">
    <source>
        <dbReference type="ARBA" id="ARBA00052337"/>
    </source>
</evidence>
<dbReference type="Proteomes" id="UP000008672">
    <property type="component" value="Unassembled WGS sequence"/>
</dbReference>
<evidence type="ECO:0000256" key="21">
    <source>
        <dbReference type="ARBA" id="ARBA00051492"/>
    </source>
</evidence>
<keyword evidence="4" id="KW-0597">Phosphoprotein</keyword>
<evidence type="ECO:0000256" key="33">
    <source>
        <dbReference type="ARBA" id="ARBA00052906"/>
    </source>
</evidence>
<evidence type="ECO:0000256" key="10">
    <source>
        <dbReference type="ARBA" id="ARBA00048052"/>
    </source>
</evidence>
<evidence type="ECO:0000256" key="37">
    <source>
        <dbReference type="ARBA" id="ARBA00077216"/>
    </source>
</evidence>
<dbReference type="GO" id="GO:0009062">
    <property type="term" value="P:fatty acid catabolic process"/>
    <property type="evidence" value="ECO:0007669"/>
    <property type="project" value="TreeGrafter"/>
</dbReference>
<evidence type="ECO:0000256" key="13">
    <source>
        <dbReference type="ARBA" id="ARBA00050403"/>
    </source>
</evidence>
<comment type="catalytic activity">
    <reaction evidence="21">
        <text>N-tetracosanoyl-taurine + H2O = tetracosanoate + taurine</text>
        <dbReference type="Rhea" id="RHEA:63140"/>
        <dbReference type="ChEBI" id="CHEBI:15377"/>
        <dbReference type="ChEBI" id="CHEBI:31014"/>
        <dbReference type="ChEBI" id="CHEBI:132049"/>
        <dbReference type="ChEBI" id="CHEBI:507393"/>
    </reaction>
    <physiologicalReaction direction="left-to-right" evidence="21">
        <dbReference type="Rhea" id="RHEA:63141"/>
    </physiologicalReaction>
</comment>
<comment type="catalytic activity">
    <reaction evidence="23">
        <text>N-(9Z-octadecenoyl)-taurine + H2O = taurine + (9Z)-octadecenoate</text>
        <dbReference type="Rhea" id="RHEA:63148"/>
        <dbReference type="ChEBI" id="CHEBI:15377"/>
        <dbReference type="ChEBI" id="CHEBI:30823"/>
        <dbReference type="ChEBI" id="CHEBI:146191"/>
        <dbReference type="ChEBI" id="CHEBI:507393"/>
    </reaction>
    <physiologicalReaction direction="left-to-right" evidence="23">
        <dbReference type="Rhea" id="RHEA:63149"/>
    </physiologicalReaction>
</comment>
<keyword evidence="5" id="KW-0378">Hydrolase</keyword>
<evidence type="ECO:0000256" key="36">
    <source>
        <dbReference type="ARBA" id="ARBA00077157"/>
    </source>
</evidence>
<evidence type="ECO:0000256" key="18">
    <source>
        <dbReference type="ARBA" id="ARBA00051311"/>
    </source>
</evidence>
<comment type="catalytic activity">
    <reaction evidence="9">
        <text>2-(5Z,8Z,11Z,14Z-eicosatetraenoyl)-glycerol + H2O = glycerol + (5Z,8Z,11Z,14Z)-eicosatetraenoate + H(+)</text>
        <dbReference type="Rhea" id="RHEA:26132"/>
        <dbReference type="ChEBI" id="CHEBI:15377"/>
        <dbReference type="ChEBI" id="CHEBI:15378"/>
        <dbReference type="ChEBI" id="CHEBI:17754"/>
        <dbReference type="ChEBI" id="CHEBI:32395"/>
        <dbReference type="ChEBI" id="CHEBI:52392"/>
    </reaction>
    <physiologicalReaction direction="left-to-right" evidence="9">
        <dbReference type="Rhea" id="RHEA:26133"/>
    </physiologicalReaction>
</comment>
<comment type="similarity">
    <text evidence="2">Belongs to the amidase family.</text>
</comment>
<feature type="active site" description="Acyl-ester intermediate" evidence="38">
    <location>
        <position position="239"/>
    </location>
</feature>
<reference evidence="40" key="3">
    <citation type="submission" date="2025-09" db="UniProtKB">
        <authorList>
            <consortium name="Ensembl"/>
        </authorList>
    </citation>
    <scope>IDENTIFICATION</scope>
</reference>
<evidence type="ECO:0000256" key="22">
    <source>
        <dbReference type="ARBA" id="ARBA00051914"/>
    </source>
</evidence>
<dbReference type="PROSITE" id="PS00571">
    <property type="entry name" value="AMIDASES"/>
    <property type="match status" value="1"/>
</dbReference>
<comment type="catalytic activity">
    <reaction evidence="19">
        <text>N-(9Z-hexadecenoyl) ethanolamine + H2O = (9Z)-hexadecenoate + ethanolamine</text>
        <dbReference type="Rhea" id="RHEA:35563"/>
        <dbReference type="ChEBI" id="CHEBI:15377"/>
        <dbReference type="ChEBI" id="CHEBI:32372"/>
        <dbReference type="ChEBI" id="CHEBI:57603"/>
        <dbReference type="ChEBI" id="CHEBI:71465"/>
    </reaction>
    <physiologicalReaction direction="left-to-right" evidence="19">
        <dbReference type="Rhea" id="RHEA:35564"/>
    </physiologicalReaction>
</comment>
<comment type="catalytic activity">
    <reaction evidence="33">
        <text>(15Z)-tetracosenamide + H2O = (15Z)-tetracosenoate + NH4(+)</text>
        <dbReference type="Rhea" id="RHEA:63028"/>
        <dbReference type="ChEBI" id="CHEBI:15377"/>
        <dbReference type="ChEBI" id="CHEBI:28938"/>
        <dbReference type="ChEBI" id="CHEBI:32392"/>
        <dbReference type="ChEBI" id="CHEBI:146166"/>
    </reaction>
    <physiologicalReaction direction="left-to-right" evidence="33">
        <dbReference type="Rhea" id="RHEA:63029"/>
    </physiologicalReaction>
</comment>
<evidence type="ECO:0000256" key="26">
    <source>
        <dbReference type="ARBA" id="ARBA00052458"/>
    </source>
</evidence>
<dbReference type="EMBL" id="AFYH01048577">
    <property type="status" value="NOT_ANNOTATED_CDS"/>
    <property type="molecule type" value="Genomic_DNA"/>
</dbReference>
<comment type="catalytic activity">
    <reaction evidence="1">
        <text>(9Z)-octadecenamide + H2O = (9Z)-octadecenoate + NH4(+)</text>
        <dbReference type="Rhea" id="RHEA:26506"/>
        <dbReference type="ChEBI" id="CHEBI:15377"/>
        <dbReference type="ChEBI" id="CHEBI:28938"/>
        <dbReference type="ChEBI" id="CHEBI:30823"/>
        <dbReference type="ChEBI" id="CHEBI:116314"/>
        <dbReference type="EC" id="3.5.1.99"/>
    </reaction>
    <physiologicalReaction direction="left-to-right" evidence="1">
        <dbReference type="Rhea" id="RHEA:26507"/>
    </physiologicalReaction>
</comment>
<dbReference type="Pfam" id="PF01425">
    <property type="entry name" value="Amidase"/>
    <property type="match status" value="1"/>
</dbReference>
<evidence type="ECO:0000256" key="29">
    <source>
        <dbReference type="ARBA" id="ARBA00052634"/>
    </source>
</evidence>
<name>H3AXT1_LATCH</name>
<dbReference type="InterPro" id="IPR052096">
    <property type="entry name" value="Endocannabinoid_amidase"/>
</dbReference>
<evidence type="ECO:0000256" key="3">
    <source>
        <dbReference type="ARBA" id="ARBA00012112"/>
    </source>
</evidence>
<dbReference type="EMBL" id="AFYH01048573">
    <property type="status" value="NOT_ANNOTATED_CDS"/>
    <property type="molecule type" value="Genomic_DNA"/>
</dbReference>
<dbReference type="InterPro" id="IPR036928">
    <property type="entry name" value="AS_sf"/>
</dbReference>
<evidence type="ECO:0000256" key="23">
    <source>
        <dbReference type="ARBA" id="ARBA00052289"/>
    </source>
</evidence>
<comment type="catalytic activity">
    <reaction evidence="17">
        <text>(5Z,8Z,11Z,14Z)-eicosatetraenamide + H2O = (5Z,8Z,11Z,14Z)-eicosatetraenoate + NH4(+)</text>
        <dbReference type="Rhea" id="RHEA:63016"/>
        <dbReference type="ChEBI" id="CHEBI:15377"/>
        <dbReference type="ChEBI" id="CHEBI:28938"/>
        <dbReference type="ChEBI" id="CHEBI:32395"/>
        <dbReference type="ChEBI" id="CHEBI:137830"/>
    </reaction>
    <physiologicalReaction direction="left-to-right" evidence="17">
        <dbReference type="Rhea" id="RHEA:63017"/>
    </physiologicalReaction>
</comment>
<evidence type="ECO:0000256" key="25">
    <source>
        <dbReference type="ARBA" id="ARBA00052426"/>
    </source>
</evidence>
<evidence type="ECO:0000256" key="30">
    <source>
        <dbReference type="ARBA" id="ARBA00052709"/>
    </source>
</evidence>
<evidence type="ECO:0000256" key="5">
    <source>
        <dbReference type="ARBA" id="ARBA00022801"/>
    </source>
</evidence>
<protein>
    <recommendedName>
        <fullName evidence="34">Fatty-acid amide hydrolase 1</fullName>
        <ecNumber evidence="3">3.5.1.99</ecNumber>
    </recommendedName>
    <alternativeName>
        <fullName evidence="37">Anandamide amidohydrolase 1</fullName>
    </alternativeName>
    <alternativeName>
        <fullName evidence="35">Fatty acid ester hydrolase</fullName>
    </alternativeName>
    <alternativeName>
        <fullName evidence="36">Oleamide hydrolase 1</fullName>
    </alternativeName>
</protein>
<evidence type="ECO:0000256" key="32">
    <source>
        <dbReference type="ARBA" id="ARBA00052857"/>
    </source>
</evidence>
<evidence type="ECO:0000256" key="2">
    <source>
        <dbReference type="ARBA" id="ARBA00009199"/>
    </source>
</evidence>
<dbReference type="FunFam" id="3.90.1300.10:FF:000001">
    <property type="entry name" value="Fatty-acid amide hydrolase 1"/>
    <property type="match status" value="1"/>
</dbReference>
<comment type="catalytic activity">
    <reaction evidence="24">
        <text>(9Z,12Z,15Z)-octadecatrienamide + H2O = (9Z,12Z,15Z)-octadecatrienoate + NH4(+)</text>
        <dbReference type="Rhea" id="RHEA:62976"/>
        <dbReference type="ChEBI" id="CHEBI:15377"/>
        <dbReference type="ChEBI" id="CHEBI:28938"/>
        <dbReference type="ChEBI" id="CHEBI:32387"/>
        <dbReference type="ChEBI" id="CHEBI:142684"/>
    </reaction>
    <physiologicalReaction direction="left-to-right" evidence="24">
        <dbReference type="Rhea" id="RHEA:62977"/>
    </physiologicalReaction>
</comment>
<evidence type="ECO:0000256" key="20">
    <source>
        <dbReference type="ARBA" id="ARBA00051454"/>
    </source>
</evidence>
<comment type="catalytic activity">
    <reaction evidence="18">
        <text>(11Z)-eicosenamide + H2O = (11Z)-eicosenoate + NH4(+)</text>
        <dbReference type="Rhea" id="RHEA:63120"/>
        <dbReference type="ChEBI" id="CHEBI:15377"/>
        <dbReference type="ChEBI" id="CHEBI:28938"/>
        <dbReference type="ChEBI" id="CHEBI:32426"/>
        <dbReference type="ChEBI" id="CHEBI:146167"/>
    </reaction>
    <physiologicalReaction direction="left-to-right" evidence="18">
        <dbReference type="Rhea" id="RHEA:63121"/>
    </physiologicalReaction>
</comment>
<dbReference type="EMBL" id="AFYH01048568">
    <property type="status" value="NOT_ANNOTATED_CDS"/>
    <property type="molecule type" value="Genomic_DNA"/>
</dbReference>
<evidence type="ECO:0000256" key="15">
    <source>
        <dbReference type="ARBA" id="ARBA00050766"/>
    </source>
</evidence>
<evidence type="ECO:0000256" key="38">
    <source>
        <dbReference type="PIRSR" id="PIRSR001221-1"/>
    </source>
</evidence>
<evidence type="ECO:0000256" key="14">
    <source>
        <dbReference type="ARBA" id="ARBA00050481"/>
    </source>
</evidence>
<evidence type="ECO:0000256" key="28">
    <source>
        <dbReference type="ARBA" id="ARBA00052514"/>
    </source>
</evidence>
<comment type="catalytic activity">
    <reaction evidence="25">
        <text>(9Z,12Z)-octadecadienamide + H2O = (9Z,12Z)-octadecadienoate + NH4(+)</text>
        <dbReference type="Rhea" id="RHEA:63020"/>
        <dbReference type="ChEBI" id="CHEBI:15377"/>
        <dbReference type="ChEBI" id="CHEBI:28938"/>
        <dbReference type="ChEBI" id="CHEBI:30245"/>
        <dbReference type="ChEBI" id="CHEBI:82984"/>
    </reaction>
    <physiologicalReaction direction="left-to-right" evidence="25">
        <dbReference type="Rhea" id="RHEA:63021"/>
    </physiologicalReaction>
</comment>
<dbReference type="AlphaFoldDB" id="H3AXT1"/>
<comment type="catalytic activity">
    <reaction evidence="32">
        <text>(8Z,11Z,14Z)-eicosatrienamide + H2O = (8Z,11Z,14Z)-eicosatrienoate + NH4(+)</text>
        <dbReference type="Rhea" id="RHEA:62996"/>
        <dbReference type="ChEBI" id="CHEBI:15377"/>
        <dbReference type="ChEBI" id="CHEBI:28938"/>
        <dbReference type="ChEBI" id="CHEBI:71589"/>
        <dbReference type="ChEBI" id="CHEBI:146163"/>
    </reaction>
    <physiologicalReaction direction="left-to-right" evidence="32">
        <dbReference type="Rhea" id="RHEA:62997"/>
    </physiologicalReaction>
</comment>
<feature type="domain" description="Amidase" evidence="39">
    <location>
        <begin position="91"/>
        <end position="559"/>
    </location>
</feature>
<dbReference type="GeneTree" id="ENSGT00940000163316"/>
<dbReference type="EC" id="3.5.1.99" evidence="3"/>
<dbReference type="EMBL" id="AFYH01048575">
    <property type="status" value="NOT_ANNOTATED_CDS"/>
    <property type="molecule type" value="Genomic_DNA"/>
</dbReference>
<reference evidence="41" key="1">
    <citation type="submission" date="2011-08" db="EMBL/GenBank/DDBJ databases">
        <title>The draft genome of Latimeria chalumnae.</title>
        <authorList>
            <person name="Di Palma F."/>
            <person name="Alfoldi J."/>
            <person name="Johnson J."/>
            <person name="Berlin A."/>
            <person name="Gnerre S."/>
            <person name="Jaffe D."/>
            <person name="MacCallum I."/>
            <person name="Young S."/>
            <person name="Walker B.J."/>
            <person name="Lander E."/>
            <person name="Lindblad-Toh K."/>
        </authorList>
    </citation>
    <scope>NUCLEOTIDE SEQUENCE [LARGE SCALE GENOMIC DNA]</scope>
    <source>
        <strain evidence="41">Wild caught</strain>
    </source>
</reference>
<evidence type="ECO:0000256" key="1">
    <source>
        <dbReference type="ARBA" id="ARBA00000208"/>
    </source>
</evidence>
<evidence type="ECO:0000256" key="8">
    <source>
        <dbReference type="ARBA" id="ARBA00047450"/>
    </source>
</evidence>
<dbReference type="Ensembl" id="ENSLACT00000014552.1">
    <property type="protein sequence ID" value="ENSLACP00000014452.1"/>
    <property type="gene ID" value="ENSLACG00000012718.2"/>
</dbReference>
<evidence type="ECO:0000256" key="34">
    <source>
        <dbReference type="ARBA" id="ARBA00073178"/>
    </source>
</evidence>
<dbReference type="EMBL" id="AFYH01048572">
    <property type="status" value="NOT_ANNOTATED_CDS"/>
    <property type="molecule type" value="Genomic_DNA"/>
</dbReference>
<dbReference type="EMBL" id="AFYH01048576">
    <property type="status" value="NOT_ANNOTATED_CDS"/>
    <property type="molecule type" value="Genomic_DNA"/>
</dbReference>
<keyword evidence="6" id="KW-0442">Lipid degradation</keyword>
<comment type="catalytic activity">
    <reaction evidence="29">
        <text>N-tricosanoyl-taurine + H2O = tricosanoate + taurine</text>
        <dbReference type="Rhea" id="RHEA:63164"/>
        <dbReference type="ChEBI" id="CHEBI:15377"/>
        <dbReference type="ChEBI" id="CHEBI:79007"/>
        <dbReference type="ChEBI" id="CHEBI:146197"/>
        <dbReference type="ChEBI" id="CHEBI:507393"/>
    </reaction>
    <physiologicalReaction direction="left-to-right" evidence="29">
        <dbReference type="Rhea" id="RHEA:63165"/>
    </physiologicalReaction>
</comment>
<dbReference type="SUPFAM" id="SSF75304">
    <property type="entry name" value="Amidase signature (AS) enzymes"/>
    <property type="match status" value="1"/>
</dbReference>
<evidence type="ECO:0000256" key="4">
    <source>
        <dbReference type="ARBA" id="ARBA00022553"/>
    </source>
</evidence>
<comment type="catalytic activity">
    <reaction evidence="26">
        <text>N-docosanoyl-ethanolamine + H2O = docosanoate + ethanolamine</text>
        <dbReference type="Rhea" id="RHEA:63128"/>
        <dbReference type="ChEBI" id="CHEBI:15377"/>
        <dbReference type="ChEBI" id="CHEBI:23858"/>
        <dbReference type="ChEBI" id="CHEBI:57603"/>
        <dbReference type="ChEBI" id="CHEBI:146186"/>
    </reaction>
    <physiologicalReaction direction="left-to-right" evidence="26">
        <dbReference type="Rhea" id="RHEA:63129"/>
    </physiologicalReaction>
</comment>
<feature type="active site" description="Charge relay system" evidence="38">
    <location>
        <position position="140"/>
    </location>
</feature>